<dbReference type="PROSITE" id="PS51007">
    <property type="entry name" value="CYTC"/>
    <property type="match status" value="2"/>
</dbReference>
<reference evidence="11" key="1">
    <citation type="submission" date="2020-12" db="EMBL/GenBank/DDBJ databases">
        <title>Hymenobacter sp.</title>
        <authorList>
            <person name="Kim M.K."/>
        </authorList>
    </citation>
    <scope>NUCLEOTIDE SEQUENCE [LARGE SCALE GENOMIC DNA]</scope>
    <source>
        <strain evidence="11">BT325</strain>
    </source>
</reference>
<dbReference type="Pfam" id="PF00034">
    <property type="entry name" value="Cytochrom_C"/>
    <property type="match status" value="1"/>
</dbReference>
<feature type="chain" id="PRO_5047446639" evidence="8">
    <location>
        <begin position="21"/>
        <end position="335"/>
    </location>
</feature>
<evidence type="ECO:0000256" key="8">
    <source>
        <dbReference type="SAM" id="SignalP"/>
    </source>
</evidence>
<evidence type="ECO:0000256" key="2">
    <source>
        <dbReference type="ARBA" id="ARBA00022617"/>
    </source>
</evidence>
<name>A0ABS0Y3Z4_9HYPH</name>
<feature type="domain" description="Cytochrome c" evidence="9">
    <location>
        <begin position="140"/>
        <end position="230"/>
    </location>
</feature>
<dbReference type="InterPro" id="IPR050597">
    <property type="entry name" value="Cytochrome_c_Oxidase_Subunit"/>
</dbReference>
<keyword evidence="8" id="KW-0732">Signal</keyword>
<dbReference type="InterPro" id="IPR009056">
    <property type="entry name" value="Cyt_c-like_dom"/>
</dbReference>
<evidence type="ECO:0000313" key="10">
    <source>
        <dbReference type="EMBL" id="MBJ6127007.1"/>
    </source>
</evidence>
<dbReference type="Gene3D" id="1.10.760.10">
    <property type="entry name" value="Cytochrome c-like domain"/>
    <property type="match status" value="2"/>
</dbReference>
<feature type="region of interest" description="Disordered" evidence="7">
    <location>
        <begin position="245"/>
        <end position="335"/>
    </location>
</feature>
<dbReference type="Proteomes" id="UP000620670">
    <property type="component" value="Unassembled WGS sequence"/>
</dbReference>
<dbReference type="InterPro" id="IPR036909">
    <property type="entry name" value="Cyt_c-like_dom_sf"/>
</dbReference>
<keyword evidence="2 6" id="KW-0349">Heme</keyword>
<keyword evidence="4" id="KW-0249">Electron transport</keyword>
<dbReference type="PANTHER" id="PTHR33751:SF9">
    <property type="entry name" value="CYTOCHROME C4"/>
    <property type="match status" value="1"/>
</dbReference>
<evidence type="ECO:0000313" key="11">
    <source>
        <dbReference type="Proteomes" id="UP000620670"/>
    </source>
</evidence>
<comment type="caution">
    <text evidence="10">The sequence shown here is derived from an EMBL/GenBank/DDBJ whole genome shotgun (WGS) entry which is preliminary data.</text>
</comment>
<feature type="signal peptide" evidence="8">
    <location>
        <begin position="1"/>
        <end position="20"/>
    </location>
</feature>
<keyword evidence="1" id="KW-0813">Transport</keyword>
<evidence type="ECO:0000256" key="3">
    <source>
        <dbReference type="ARBA" id="ARBA00022723"/>
    </source>
</evidence>
<evidence type="ECO:0000256" key="7">
    <source>
        <dbReference type="SAM" id="MobiDB-lite"/>
    </source>
</evidence>
<keyword evidence="5 6" id="KW-0408">Iron</keyword>
<dbReference type="EMBL" id="JAELXT010000019">
    <property type="protein sequence ID" value="MBJ6127007.1"/>
    <property type="molecule type" value="Genomic_DNA"/>
</dbReference>
<evidence type="ECO:0000256" key="1">
    <source>
        <dbReference type="ARBA" id="ARBA00022448"/>
    </source>
</evidence>
<keyword evidence="11" id="KW-1185">Reference proteome</keyword>
<feature type="compositionally biased region" description="Polar residues" evidence="7">
    <location>
        <begin position="250"/>
        <end position="274"/>
    </location>
</feature>
<feature type="compositionally biased region" description="Pro residues" evidence="7">
    <location>
        <begin position="301"/>
        <end position="313"/>
    </location>
</feature>
<evidence type="ECO:0000256" key="5">
    <source>
        <dbReference type="ARBA" id="ARBA00023004"/>
    </source>
</evidence>
<gene>
    <name evidence="10" type="ORF">JAO75_16515</name>
</gene>
<dbReference type="RefSeq" id="WP_199050237.1">
    <property type="nucleotide sequence ID" value="NZ_JAELXT010000019.1"/>
</dbReference>
<protein>
    <submittedName>
        <fullName evidence="10">C-type cytochrome</fullName>
    </submittedName>
</protein>
<evidence type="ECO:0000259" key="9">
    <source>
        <dbReference type="PROSITE" id="PS51007"/>
    </source>
</evidence>
<dbReference type="PANTHER" id="PTHR33751">
    <property type="entry name" value="CBB3-TYPE CYTOCHROME C OXIDASE SUBUNIT FIXP"/>
    <property type="match status" value="1"/>
</dbReference>
<accession>A0ABS0Y3Z4</accession>
<organism evidence="10 11">
    <name type="scientific">Microvirga splendida</name>
    <dbReference type="NCBI Taxonomy" id="2795727"/>
    <lineage>
        <taxon>Bacteria</taxon>
        <taxon>Pseudomonadati</taxon>
        <taxon>Pseudomonadota</taxon>
        <taxon>Alphaproteobacteria</taxon>
        <taxon>Hyphomicrobiales</taxon>
        <taxon>Methylobacteriaceae</taxon>
        <taxon>Microvirga</taxon>
    </lineage>
</organism>
<dbReference type="SUPFAM" id="SSF46626">
    <property type="entry name" value="Cytochrome c"/>
    <property type="match status" value="2"/>
</dbReference>
<feature type="domain" description="Cytochrome c" evidence="9">
    <location>
        <begin position="39"/>
        <end position="127"/>
    </location>
</feature>
<evidence type="ECO:0000256" key="4">
    <source>
        <dbReference type="ARBA" id="ARBA00022982"/>
    </source>
</evidence>
<proteinExistence type="predicted"/>
<keyword evidence="3 6" id="KW-0479">Metal-binding</keyword>
<sequence>MIRAFKIGIASTAAALIATAALSQSMLGLSDRREPSPGADPNRGRFITIGGMFADQRIGCVQCHGIDGSGNSSGAFPRLTDQAGWYLFKTLQDYASGLRPSEIMGPIAQTLSPQQMQDVAAYYASIKEAPYPAELQVDVQTRQIGGAIAAVGIPSQGVPACDGCHGPNGVGQAPLYPYLGGQFAPYLQHQLMLWKQGRRDGDPMNVMELIAKAMTAEQIRAVSLYYASVRPRDVIPRDVRYAPDAGRSPAVQSLQSPMGNSTDVGAVQNPQPGRSSVVVPGTEPAGPPSPTVELPLGLPRRPLPPNALPPYLSPPVDERPRGTTTTTGAPVRNQP</sequence>
<evidence type="ECO:0000256" key="6">
    <source>
        <dbReference type="PROSITE-ProRule" id="PRU00433"/>
    </source>
</evidence>